<feature type="compositionally biased region" description="Polar residues" evidence="1">
    <location>
        <begin position="510"/>
        <end position="534"/>
    </location>
</feature>
<keyword evidence="3" id="KW-1185">Reference proteome</keyword>
<organism evidence="2 3">
    <name type="scientific">Dendrothele bispora (strain CBS 962.96)</name>
    <dbReference type="NCBI Taxonomy" id="1314807"/>
    <lineage>
        <taxon>Eukaryota</taxon>
        <taxon>Fungi</taxon>
        <taxon>Dikarya</taxon>
        <taxon>Basidiomycota</taxon>
        <taxon>Agaricomycotina</taxon>
        <taxon>Agaricomycetes</taxon>
        <taxon>Agaricomycetidae</taxon>
        <taxon>Agaricales</taxon>
        <taxon>Agaricales incertae sedis</taxon>
        <taxon>Dendrothele</taxon>
    </lineage>
</organism>
<gene>
    <name evidence="2" type="ORF">K435DRAFT_963703</name>
</gene>
<feature type="compositionally biased region" description="Polar residues" evidence="1">
    <location>
        <begin position="448"/>
        <end position="472"/>
    </location>
</feature>
<feature type="compositionally biased region" description="Low complexity" evidence="1">
    <location>
        <begin position="476"/>
        <end position="486"/>
    </location>
</feature>
<feature type="compositionally biased region" description="Basic residues" evidence="1">
    <location>
        <begin position="101"/>
        <end position="114"/>
    </location>
</feature>
<feature type="compositionally biased region" description="Pro residues" evidence="1">
    <location>
        <begin position="324"/>
        <end position="339"/>
    </location>
</feature>
<feature type="region of interest" description="Disordered" evidence="1">
    <location>
        <begin position="510"/>
        <end position="549"/>
    </location>
</feature>
<evidence type="ECO:0000256" key="1">
    <source>
        <dbReference type="SAM" id="MobiDB-lite"/>
    </source>
</evidence>
<dbReference type="Proteomes" id="UP000297245">
    <property type="component" value="Unassembled WGS sequence"/>
</dbReference>
<proteinExistence type="predicted"/>
<evidence type="ECO:0000313" key="3">
    <source>
        <dbReference type="Proteomes" id="UP000297245"/>
    </source>
</evidence>
<name>A0A4S8MFT1_DENBC</name>
<feature type="compositionally biased region" description="Low complexity" evidence="1">
    <location>
        <begin position="115"/>
        <end position="134"/>
    </location>
</feature>
<reference evidence="2 3" key="1">
    <citation type="journal article" date="2019" name="Nat. Ecol. Evol.">
        <title>Megaphylogeny resolves global patterns of mushroom evolution.</title>
        <authorList>
            <person name="Varga T."/>
            <person name="Krizsan K."/>
            <person name="Foldi C."/>
            <person name="Dima B."/>
            <person name="Sanchez-Garcia M."/>
            <person name="Sanchez-Ramirez S."/>
            <person name="Szollosi G.J."/>
            <person name="Szarkandi J.G."/>
            <person name="Papp V."/>
            <person name="Albert L."/>
            <person name="Andreopoulos W."/>
            <person name="Angelini C."/>
            <person name="Antonin V."/>
            <person name="Barry K.W."/>
            <person name="Bougher N.L."/>
            <person name="Buchanan P."/>
            <person name="Buyck B."/>
            <person name="Bense V."/>
            <person name="Catcheside P."/>
            <person name="Chovatia M."/>
            <person name="Cooper J."/>
            <person name="Damon W."/>
            <person name="Desjardin D."/>
            <person name="Finy P."/>
            <person name="Geml J."/>
            <person name="Haridas S."/>
            <person name="Hughes K."/>
            <person name="Justo A."/>
            <person name="Karasinski D."/>
            <person name="Kautmanova I."/>
            <person name="Kiss B."/>
            <person name="Kocsube S."/>
            <person name="Kotiranta H."/>
            <person name="LaButti K.M."/>
            <person name="Lechner B.E."/>
            <person name="Liimatainen K."/>
            <person name="Lipzen A."/>
            <person name="Lukacs Z."/>
            <person name="Mihaltcheva S."/>
            <person name="Morgado L.N."/>
            <person name="Niskanen T."/>
            <person name="Noordeloos M.E."/>
            <person name="Ohm R.A."/>
            <person name="Ortiz-Santana B."/>
            <person name="Ovrebo C."/>
            <person name="Racz N."/>
            <person name="Riley R."/>
            <person name="Savchenko A."/>
            <person name="Shiryaev A."/>
            <person name="Soop K."/>
            <person name="Spirin V."/>
            <person name="Szebenyi C."/>
            <person name="Tomsovsky M."/>
            <person name="Tulloss R.E."/>
            <person name="Uehling J."/>
            <person name="Grigoriev I.V."/>
            <person name="Vagvolgyi C."/>
            <person name="Papp T."/>
            <person name="Martin F.M."/>
            <person name="Miettinen O."/>
            <person name="Hibbett D.S."/>
            <person name="Nagy L.G."/>
        </authorList>
    </citation>
    <scope>NUCLEOTIDE SEQUENCE [LARGE SCALE GENOMIC DNA]</scope>
    <source>
        <strain evidence="2 3">CBS 962.96</strain>
    </source>
</reference>
<feature type="region of interest" description="Disordered" evidence="1">
    <location>
        <begin position="316"/>
        <end position="354"/>
    </location>
</feature>
<feature type="region of interest" description="Disordered" evidence="1">
    <location>
        <begin position="1"/>
        <end position="153"/>
    </location>
</feature>
<evidence type="ECO:0000313" key="2">
    <source>
        <dbReference type="EMBL" id="THV01029.1"/>
    </source>
</evidence>
<feature type="compositionally biased region" description="Low complexity" evidence="1">
    <location>
        <begin position="340"/>
        <end position="349"/>
    </location>
</feature>
<protein>
    <recommendedName>
        <fullName evidence="4">Myb-like domain-containing protein</fullName>
    </recommendedName>
</protein>
<dbReference type="AlphaFoldDB" id="A0A4S8MFT1"/>
<feature type="compositionally biased region" description="Low complexity" evidence="1">
    <location>
        <begin position="427"/>
        <end position="446"/>
    </location>
</feature>
<accession>A0A4S8MFT1</accession>
<feature type="compositionally biased region" description="Polar residues" evidence="1">
    <location>
        <begin position="32"/>
        <end position="42"/>
    </location>
</feature>
<evidence type="ECO:0008006" key="4">
    <source>
        <dbReference type="Google" id="ProtNLM"/>
    </source>
</evidence>
<feature type="compositionally biased region" description="Polar residues" evidence="1">
    <location>
        <begin position="135"/>
        <end position="153"/>
    </location>
</feature>
<feature type="compositionally biased region" description="Low complexity" evidence="1">
    <location>
        <begin position="77"/>
        <end position="95"/>
    </location>
</feature>
<sequence length="549" mass="58263">MDNPQYYQPLSHALDPPRSAQYAPPARAYGSEHTTTTSNHQPELNEHNDSDDDEGLVEEQLARHDSDPASPQPKPSSAPDNTASQSSHPQSAQSEGEPKRRPGRPRGSKNRRGRPSTVQHQTQQPKPTTTYQEPSSSPLQPAKQGTTPPQLPEVNTQNQAYHEFQWRVLNLCAEFYGAAEQLVKATSPLVIAQCYQMGPGNKLDPLVMLTEAKNNCDALIANPSKLIANPPPVNPPPVYSSAPTLYAPAQPPATVAPGPAASTSKQPTVISQPQSFVVPMSAPVHYSVYPPPAAYPTASYYQYPYGQPYYAPPPVPASTSTPQPHVPVPAPAPAPPAPSPTVTAPTSATGNQGAWSDEEVERLKKLSAEARAAGQTGDAEWDWIVNQWGNGRTKRQILLKATQLGLKDAAPRGVKRRRENDGKEDGAAASGSSAAPTPSAAVTAPVNAHTSNSSPAHSQATSTPVASPSIANQPRPATTKPAPVSVTPAPVSAMPWPMPTVAANTVSPVLGTATTGEQRTTSYYRPRPSDSSAKSFLYQANGRATQETK</sequence>
<dbReference type="EMBL" id="ML179095">
    <property type="protein sequence ID" value="THV01029.1"/>
    <property type="molecule type" value="Genomic_DNA"/>
</dbReference>
<dbReference type="OrthoDB" id="2348945at2759"/>
<feature type="region of interest" description="Disordered" evidence="1">
    <location>
        <begin position="409"/>
        <end position="486"/>
    </location>
</feature>